<evidence type="ECO:0000256" key="1">
    <source>
        <dbReference type="SAM" id="MobiDB-lite"/>
    </source>
</evidence>
<feature type="region of interest" description="Disordered" evidence="1">
    <location>
        <begin position="511"/>
        <end position="530"/>
    </location>
</feature>
<feature type="region of interest" description="Disordered" evidence="1">
    <location>
        <begin position="115"/>
        <end position="136"/>
    </location>
</feature>
<dbReference type="InterPro" id="IPR000782">
    <property type="entry name" value="FAS1_domain"/>
</dbReference>
<feature type="region of interest" description="Disordered" evidence="1">
    <location>
        <begin position="304"/>
        <end position="334"/>
    </location>
</feature>
<keyword evidence="2" id="KW-0732">Signal</keyword>
<protein>
    <recommendedName>
        <fullName evidence="3">FAS1 domain-containing protein</fullName>
    </recommendedName>
</protein>
<feature type="compositionally biased region" description="Basic and acidic residues" evidence="1">
    <location>
        <begin position="314"/>
        <end position="324"/>
    </location>
</feature>
<evidence type="ECO:0000313" key="5">
    <source>
        <dbReference type="Proteomes" id="UP000319160"/>
    </source>
</evidence>
<feature type="domain" description="FAS1" evidence="3">
    <location>
        <begin position="269"/>
        <end position="478"/>
    </location>
</feature>
<sequence length="530" mass="59460">MRYTNLLPFAVALATAVVIPDDATAQDLGLEIENQAEKAEKTTAEWWDTLRSTAQQHGAQIKKPIDETISSWWEPLRSKFDETLETLDHAEKNVEEVVDALLDDDEDSPIIFGANELDHRPGHGHHGRRPGRQHTPSNYTLYQAISESNYTKKFVALVNDFPDIVDLLNSTDSNVTVFVPVDSAFDKIPEHGHKPPKEFVEKILQYHILPGFYPARIVVDSHTLPTALKSPALADRPQRLRVSVSFFRLKINFYSHAFKLDYLAKNGIAHAVDSILVPPPPARRLISLFPTKFSTLELAAEKTGLLPHHKRQHHDKDDKDGKEAPHHHHQGHNLTGLTVFAPTNFAFRKLGPAANAFLFNTEKGLGYLRALLKYHIVVNETMYSDAYYGVKGGVEDIIPASAAVVVDDDDDDDDLAADEIQNGHFHIDLPTLLEDKSLSIDIARWRRFINIRINGYQNVAIQDGNCLDGVVHVLNSVLIPPREHKGEGAWTEEDGEISVEELVERLQPYVEGEEKETAAPVEEDQAWGEL</sequence>
<dbReference type="InterPro" id="IPR050904">
    <property type="entry name" value="Adhesion/Biosynth-related"/>
</dbReference>
<evidence type="ECO:0000313" key="4">
    <source>
        <dbReference type="EMBL" id="TRX98497.1"/>
    </source>
</evidence>
<name>A0A553IE82_9PEZI</name>
<feature type="signal peptide" evidence="2">
    <location>
        <begin position="1"/>
        <end position="25"/>
    </location>
</feature>
<dbReference type="EMBL" id="VFLP01000002">
    <property type="protein sequence ID" value="TRX98497.1"/>
    <property type="molecule type" value="Genomic_DNA"/>
</dbReference>
<dbReference type="PANTHER" id="PTHR10900:SF125">
    <property type="entry name" value="FAS1 DOMAIN-CONTAINING PROTEIN YLR001C"/>
    <property type="match status" value="1"/>
</dbReference>
<dbReference type="SMART" id="SM00554">
    <property type="entry name" value="FAS1"/>
    <property type="match status" value="2"/>
</dbReference>
<proteinExistence type="predicted"/>
<reference evidence="5" key="1">
    <citation type="submission" date="2019-06" db="EMBL/GenBank/DDBJ databases">
        <title>Draft genome sequence of the griseofulvin-producing fungus Xylaria cubensis strain G536.</title>
        <authorList>
            <person name="Mead M.E."/>
            <person name="Raja H.A."/>
            <person name="Steenwyk J.L."/>
            <person name="Knowles S.L."/>
            <person name="Oberlies N.H."/>
            <person name="Rokas A."/>
        </authorList>
    </citation>
    <scope>NUCLEOTIDE SEQUENCE [LARGE SCALE GENOMIC DNA]</scope>
    <source>
        <strain evidence="5">G536</strain>
    </source>
</reference>
<dbReference type="PANTHER" id="PTHR10900">
    <property type="entry name" value="PERIOSTIN-RELATED"/>
    <property type="match status" value="1"/>
</dbReference>
<dbReference type="Proteomes" id="UP000319160">
    <property type="component" value="Unassembled WGS sequence"/>
</dbReference>
<dbReference type="OrthoDB" id="7700931at2759"/>
<comment type="caution">
    <text evidence="4">The sequence shown here is derived from an EMBL/GenBank/DDBJ whole genome shotgun (WGS) entry which is preliminary data.</text>
</comment>
<accession>A0A553IE82</accession>
<dbReference type="PROSITE" id="PS50213">
    <property type="entry name" value="FAS1"/>
    <property type="match status" value="2"/>
</dbReference>
<dbReference type="SUPFAM" id="SSF82153">
    <property type="entry name" value="FAS1 domain"/>
    <property type="match status" value="2"/>
</dbReference>
<feature type="domain" description="FAS1" evidence="3">
    <location>
        <begin position="138"/>
        <end position="276"/>
    </location>
</feature>
<dbReference type="Pfam" id="PF02469">
    <property type="entry name" value="Fasciclin"/>
    <property type="match status" value="2"/>
</dbReference>
<feature type="compositionally biased region" description="Basic residues" evidence="1">
    <location>
        <begin position="122"/>
        <end position="132"/>
    </location>
</feature>
<feature type="chain" id="PRO_5021882884" description="FAS1 domain-containing protein" evidence="2">
    <location>
        <begin position="26"/>
        <end position="530"/>
    </location>
</feature>
<organism evidence="4 5">
    <name type="scientific">Xylaria flabelliformis</name>
    <dbReference type="NCBI Taxonomy" id="2512241"/>
    <lineage>
        <taxon>Eukaryota</taxon>
        <taxon>Fungi</taxon>
        <taxon>Dikarya</taxon>
        <taxon>Ascomycota</taxon>
        <taxon>Pezizomycotina</taxon>
        <taxon>Sordariomycetes</taxon>
        <taxon>Xylariomycetidae</taxon>
        <taxon>Xylariales</taxon>
        <taxon>Xylariaceae</taxon>
        <taxon>Xylaria</taxon>
    </lineage>
</organism>
<dbReference type="AlphaFoldDB" id="A0A553IE82"/>
<gene>
    <name evidence="4" type="ORF">FHL15_000571</name>
</gene>
<feature type="compositionally biased region" description="Acidic residues" evidence="1">
    <location>
        <begin position="521"/>
        <end position="530"/>
    </location>
</feature>
<evidence type="ECO:0000256" key="2">
    <source>
        <dbReference type="SAM" id="SignalP"/>
    </source>
</evidence>
<keyword evidence="5" id="KW-1185">Reference proteome</keyword>
<dbReference type="Gene3D" id="2.30.180.10">
    <property type="entry name" value="FAS1 domain"/>
    <property type="match status" value="2"/>
</dbReference>
<dbReference type="InterPro" id="IPR036378">
    <property type="entry name" value="FAS1_dom_sf"/>
</dbReference>
<evidence type="ECO:0000259" key="3">
    <source>
        <dbReference type="PROSITE" id="PS50213"/>
    </source>
</evidence>
<dbReference type="STRING" id="2512241.A0A553IE82"/>